<dbReference type="PROSITE" id="PS50005">
    <property type="entry name" value="TPR"/>
    <property type="match status" value="4"/>
</dbReference>
<dbReference type="SUPFAM" id="SSF48452">
    <property type="entry name" value="TPR-like"/>
    <property type="match status" value="3"/>
</dbReference>
<comment type="caution">
    <text evidence="3">The sequence shown here is derived from an EMBL/GenBank/DDBJ whole genome shotgun (WGS) entry which is preliminary data.</text>
</comment>
<dbReference type="PANTHER" id="PTHR10098:SF108">
    <property type="entry name" value="TETRATRICOPEPTIDE REPEAT PROTEIN 28"/>
    <property type="match status" value="1"/>
</dbReference>
<dbReference type="AlphaFoldDB" id="A0A7C3PDY5"/>
<dbReference type="InterPro" id="IPR019734">
    <property type="entry name" value="TPR_rpt"/>
</dbReference>
<proteinExistence type="predicted"/>
<organism evidence="3">
    <name type="scientific">Oscillatoriales cyanobacterium SpSt-418</name>
    <dbReference type="NCBI Taxonomy" id="2282169"/>
    <lineage>
        <taxon>Bacteria</taxon>
        <taxon>Bacillati</taxon>
        <taxon>Cyanobacteriota</taxon>
        <taxon>Cyanophyceae</taxon>
        <taxon>Oscillatoriophycideae</taxon>
        <taxon>Oscillatoriales</taxon>
    </lineage>
</organism>
<evidence type="ECO:0000313" key="3">
    <source>
        <dbReference type="EMBL" id="HFM97714.1"/>
    </source>
</evidence>
<evidence type="ECO:0000256" key="1">
    <source>
        <dbReference type="PROSITE-ProRule" id="PRU00339"/>
    </source>
</evidence>
<dbReference type="Pfam" id="PF12770">
    <property type="entry name" value="CHAT"/>
    <property type="match status" value="1"/>
</dbReference>
<feature type="repeat" description="TPR" evidence="1">
    <location>
        <begin position="377"/>
        <end position="410"/>
    </location>
</feature>
<feature type="domain" description="CHAT" evidence="2">
    <location>
        <begin position="799"/>
        <end position="1102"/>
    </location>
</feature>
<dbReference type="InterPro" id="IPR024983">
    <property type="entry name" value="CHAT_dom"/>
</dbReference>
<sequence length="1104" mass="123700">MDSLITIIYLEKSFVMHSQTIKQVRLNMNNKQLSHQCHSSLLLLLLLVCSFPIFNVSLLLCNSSPVVAQPISNRKAEADLRLQMGIRQIESREPKAALQYLEKALQIYREIKDRPSEGKTLENLGRAHFAFQSYAKAIEYSEQSLAIARTIKDQTLELSVLNRLGLIHANNGNFSSSISTLEQILAIHRKSKNRAGEVRSLSDLGFVYLRADNYAKAIEMQERAVRLAQQLNDNSLMFEARGNYEETYSVLRGKAFGLFQQGVQQNQANQFTAAIQSWEKALQIHRLLQDPNREEDTLKELGDAYYRIGNYAKAKETQEQLLAIVRKRGDAAQTLEDPLRSSLGYTQQQLGNYTQAIAQMEQRLATARANNNFMDMAAALVGLGHIYSSLGSYTKAIENYEKSLAIIQKDGDRLRQAAVLSYLGNAYYALGDYGKAISYYKQGLPTQRGPKLPQAHIMHASMLGFLGDAYLKLGEYTTAINYHEQRLAICRLINYQQGEANTLARLGTIYGTLGKQTKAIEYGEQSLAIYRVVNDQAGESNALGGLGSIYEVFGNYAKALEYYQKSLTISQKIKSKPRELVAFADIASVLQKQKQPELAIVFYKQSINVSEVIRRDTRHLDRELQATYTARVADNYRKLADLLLQQNRIIEAMQVLDLLKVQDLQDFLKGSQGTETAQKGVSLLPEETAILQTLQTSTQPLPTVMSSANIQTQIQSLQKTAASQNLKLNSYQDLQSRIKKLGQNVALFYPLILDDRLELVILTRDRPPVRKPVAITAKQLETEITTFRKQLEERSPLIQQSAQKLYQILFQPLESELKVASVDTIVYAPDSIMRYVPLAALHDGKQWLTQRYQINYLTALALTPLDPDHNPKPRVLAAALTQNREVNLLGQTYRFPALQFTQPEVKNLAQLLPNTTTLIDEQFNRANLSQGVPQATILHLATHGMFVPGSPDQSIILLGDGSTINLREIEQQWKFPNLSLVVLSACETAIGGKLGNGIEVLGFGYQMQRTGARAAISSLWKVDDGGTQVLMNTFYGALQQGMTKAKALQETQKALITGNYTTVGGQRSDVEVRVENRIIQSSAARERLSHPYYWAPFILIGNGL</sequence>
<keyword evidence="1" id="KW-0802">TPR repeat</keyword>
<accession>A0A7C3PDY5</accession>
<dbReference type="PANTHER" id="PTHR10098">
    <property type="entry name" value="RAPSYN-RELATED"/>
    <property type="match status" value="1"/>
</dbReference>
<dbReference type="InterPro" id="IPR011990">
    <property type="entry name" value="TPR-like_helical_dom_sf"/>
</dbReference>
<name>A0A7C3PDY5_9CYAN</name>
<feature type="repeat" description="TPR" evidence="1">
    <location>
        <begin position="198"/>
        <end position="231"/>
    </location>
</feature>
<gene>
    <name evidence="3" type="ORF">ENR64_08085</name>
</gene>
<protein>
    <submittedName>
        <fullName evidence="3">Tetratricopeptide repeat protein</fullName>
    </submittedName>
</protein>
<reference evidence="3" key="1">
    <citation type="journal article" date="2020" name="mSystems">
        <title>Genome- and Community-Level Interaction Insights into Carbon Utilization and Element Cycling Functions of Hydrothermarchaeota in Hydrothermal Sediment.</title>
        <authorList>
            <person name="Zhou Z."/>
            <person name="Liu Y."/>
            <person name="Xu W."/>
            <person name="Pan J."/>
            <person name="Luo Z.H."/>
            <person name="Li M."/>
        </authorList>
    </citation>
    <scope>NUCLEOTIDE SEQUENCE [LARGE SCALE GENOMIC DNA]</scope>
    <source>
        <strain evidence="3">SpSt-418</strain>
    </source>
</reference>
<feature type="repeat" description="TPR" evidence="1">
    <location>
        <begin position="417"/>
        <end position="450"/>
    </location>
</feature>
<dbReference type="Gene3D" id="1.25.40.10">
    <property type="entry name" value="Tetratricopeptide repeat domain"/>
    <property type="match status" value="3"/>
</dbReference>
<dbReference type="Pfam" id="PF13424">
    <property type="entry name" value="TPR_12"/>
    <property type="match status" value="6"/>
</dbReference>
<dbReference type="EMBL" id="DSRU01000106">
    <property type="protein sequence ID" value="HFM97714.1"/>
    <property type="molecule type" value="Genomic_DNA"/>
</dbReference>
<dbReference type="SMART" id="SM00028">
    <property type="entry name" value="TPR"/>
    <property type="match status" value="13"/>
</dbReference>
<feature type="repeat" description="TPR" evidence="1">
    <location>
        <begin position="540"/>
        <end position="573"/>
    </location>
</feature>
<evidence type="ECO:0000259" key="2">
    <source>
        <dbReference type="Pfam" id="PF12770"/>
    </source>
</evidence>